<evidence type="ECO:0000256" key="4">
    <source>
        <dbReference type="SAM" id="MobiDB-lite"/>
    </source>
</evidence>
<dbReference type="CDD" id="cd02042">
    <property type="entry name" value="ParAB_family"/>
    <property type="match status" value="1"/>
</dbReference>
<feature type="coiled-coil region" evidence="3">
    <location>
        <begin position="922"/>
        <end position="949"/>
    </location>
</feature>
<sequence length="1085" mass="124353">MAQNKRHPWLRLRLTENEPIRATPRGGKYSNQKPKSVLSICSKQAELKKKQDKLERLEKFFDSKTLDNSTNKDNGLSLSAKIAIGGGIAPEKGEIKPPRLIGVGKIISNYKESKIMCEQIKSVSKKRLSKNKVGVLPPELLAKTEIKLKKVLAFEDKIRYFLFQKGGVGKSTLAQALASGTSQQKIKTLLADYDPQQKTKIIKQEKDFDLTIIDGPARTSQGTLEIAKRANLVIQPTGASLADLKPSVNEFHALVKAGIPKKKLVFVLNHLATKSEEEAARKYLTMAGYSVLNHSLKEKASYRLIQNEGKSISEVIYKGLQKEAKGLVKEIIKTPPSLFETTSHLQLPEVIGEKVDKRTLRKTGRTEQFATRVSKEWLEKVKGIAEKEKLKLVEVLERMLEVYEKQTQLISLKKDKEIKEIFSNKLVNDGGEEINSFCSFFPGDEQKDRITCAKPLFDRKKVLCRSHNRQVRKRFNEFTKGMSVSSTAAWEMSEAKYFDQPHIRVGNYGLRTGKKLGDYYFCALDIDKHGEQYHFPQISYVESYKGRHYYLLFRKLPENIPLFYQGEKIGRLMSQGKQVIGSGSLHPMGITYKFIERGETFLKFEDEQQLANYLHVSEDKEYCEIHAFENIMNQSFSLNEEIVSKEQLGEKEIRNILLIGYTGNGKSTLANVITGTNNFKESEGGISETKEVQIEEFELDGITYRIIDTAGIGDTQLSKEEILNKLESATSVIRDGLSQVLFVTSGRFAEKEKQAYNLLQEFPKNRKIEKCEADKQRMIAKDQDLAKIIEAANGFIHVNNLTEEEEPELRSREDSRRKLLEHLKTCQTVYQTEFLSKFCEAVEKFNLIVEETEQAIKVTGSHFNGYNDQLKKFVSDREVVVKLVEERKEKLNEHMKNRFFINTTGHAISLSGKFLLVAGSLYDLFEENLNKDKENREKLENLQTELKNSIGRFREIYDQFKDSEYKKQDIDKKKIEVVKKVLKKVLGEEIETNENQGFYLAYRDYREIENRTSLSDMEKEEPLNEEYKEIEDCQKEIEELSVRNKSQLSITSQTAATQGESKSIKLEKLVTEEPREIDDNAINQN</sequence>
<accession>A0A9N9CMD3</accession>
<dbReference type="PANTHER" id="PTHR10903">
    <property type="entry name" value="GTPASE, IMAP FAMILY MEMBER-RELATED"/>
    <property type="match status" value="1"/>
</dbReference>
<dbReference type="OrthoDB" id="8954335at2759"/>
<feature type="domain" description="AIG1-type G" evidence="6">
    <location>
        <begin position="654"/>
        <end position="762"/>
    </location>
</feature>
<evidence type="ECO:0000256" key="3">
    <source>
        <dbReference type="SAM" id="Coils"/>
    </source>
</evidence>
<dbReference type="GO" id="GO:0003677">
    <property type="term" value="F:DNA binding"/>
    <property type="evidence" value="ECO:0007669"/>
    <property type="project" value="InterPro"/>
</dbReference>
<dbReference type="InterPro" id="IPR027417">
    <property type="entry name" value="P-loop_NTPase"/>
</dbReference>
<feature type="domain" description="CobQ/CobB/MinD/ParA nucleotide binding" evidence="5">
    <location>
        <begin position="164"/>
        <end position="309"/>
    </location>
</feature>
<feature type="region of interest" description="Disordered" evidence="4">
    <location>
        <begin position="15"/>
        <end position="35"/>
    </location>
</feature>
<feature type="compositionally biased region" description="Basic and acidic residues" evidence="4">
    <location>
        <begin position="1062"/>
        <end position="1078"/>
    </location>
</feature>
<reference evidence="7" key="1">
    <citation type="submission" date="2021-06" db="EMBL/GenBank/DDBJ databases">
        <authorList>
            <person name="Kallberg Y."/>
            <person name="Tangrot J."/>
            <person name="Rosling A."/>
        </authorList>
    </citation>
    <scope>NUCLEOTIDE SEQUENCE</scope>
    <source>
        <strain evidence="7">FL130A</strain>
    </source>
</reference>
<evidence type="ECO:0000313" key="8">
    <source>
        <dbReference type="Proteomes" id="UP000789508"/>
    </source>
</evidence>
<dbReference type="Proteomes" id="UP000789508">
    <property type="component" value="Unassembled WGS sequence"/>
</dbReference>
<feature type="region of interest" description="Disordered" evidence="4">
    <location>
        <begin position="1045"/>
        <end position="1085"/>
    </location>
</feature>
<dbReference type="GO" id="GO:0005525">
    <property type="term" value="F:GTP binding"/>
    <property type="evidence" value="ECO:0007669"/>
    <property type="project" value="UniProtKB-KW"/>
</dbReference>
<comment type="caution">
    <text evidence="7">The sequence shown here is derived from an EMBL/GenBank/DDBJ whole genome shotgun (WGS) entry which is preliminary data.</text>
</comment>
<dbReference type="EMBL" id="CAJVPS010004540">
    <property type="protein sequence ID" value="CAG8605012.1"/>
    <property type="molecule type" value="Genomic_DNA"/>
</dbReference>
<keyword evidence="3" id="KW-0175">Coiled coil</keyword>
<dbReference type="SUPFAM" id="SSF52540">
    <property type="entry name" value="P-loop containing nucleoside triphosphate hydrolases"/>
    <property type="match status" value="2"/>
</dbReference>
<dbReference type="AlphaFoldDB" id="A0A9N9CMD3"/>
<keyword evidence="8" id="KW-1185">Reference proteome</keyword>
<evidence type="ECO:0000256" key="2">
    <source>
        <dbReference type="ARBA" id="ARBA00023134"/>
    </source>
</evidence>
<proteinExistence type="predicted"/>
<dbReference type="InterPro" id="IPR002586">
    <property type="entry name" value="CobQ/CobB/MinD/ParA_Nub-bd_dom"/>
</dbReference>
<evidence type="ECO:0000256" key="1">
    <source>
        <dbReference type="ARBA" id="ARBA00022741"/>
    </source>
</evidence>
<dbReference type="PANTHER" id="PTHR10903:SF184">
    <property type="entry name" value="GTP-BINDING PROTEIN A"/>
    <property type="match status" value="1"/>
</dbReference>
<feature type="compositionally biased region" description="Polar residues" evidence="4">
    <location>
        <begin position="1045"/>
        <end position="1061"/>
    </location>
</feature>
<evidence type="ECO:0000259" key="5">
    <source>
        <dbReference type="Pfam" id="PF01656"/>
    </source>
</evidence>
<evidence type="ECO:0000259" key="6">
    <source>
        <dbReference type="Pfam" id="PF04548"/>
    </source>
</evidence>
<name>A0A9N9CMD3_9GLOM</name>
<keyword evidence="2" id="KW-0342">GTP-binding</keyword>
<dbReference type="Gene3D" id="2.30.30.110">
    <property type="match status" value="1"/>
</dbReference>
<evidence type="ECO:0000313" key="7">
    <source>
        <dbReference type="EMBL" id="CAG8605012.1"/>
    </source>
</evidence>
<keyword evidence="1" id="KW-0547">Nucleotide-binding</keyword>
<organism evidence="7 8">
    <name type="scientific">Ambispora leptoticha</name>
    <dbReference type="NCBI Taxonomy" id="144679"/>
    <lineage>
        <taxon>Eukaryota</taxon>
        <taxon>Fungi</taxon>
        <taxon>Fungi incertae sedis</taxon>
        <taxon>Mucoromycota</taxon>
        <taxon>Glomeromycotina</taxon>
        <taxon>Glomeromycetes</taxon>
        <taxon>Archaeosporales</taxon>
        <taxon>Ambisporaceae</taxon>
        <taxon>Ambispora</taxon>
    </lineage>
</organism>
<dbReference type="Pfam" id="PF04548">
    <property type="entry name" value="AIG1"/>
    <property type="match status" value="1"/>
</dbReference>
<gene>
    <name evidence="7" type="ORF">ALEPTO_LOCUS8313</name>
</gene>
<dbReference type="InterPro" id="IPR045058">
    <property type="entry name" value="GIMA/IAN/Toc"/>
</dbReference>
<dbReference type="Gene3D" id="3.40.50.300">
    <property type="entry name" value="P-loop containing nucleotide triphosphate hydrolases"/>
    <property type="match status" value="2"/>
</dbReference>
<protein>
    <submittedName>
        <fullName evidence="7">3587_t:CDS:1</fullName>
    </submittedName>
</protein>
<dbReference type="Pfam" id="PF01656">
    <property type="entry name" value="CbiA"/>
    <property type="match status" value="1"/>
</dbReference>
<dbReference type="InterPro" id="IPR011067">
    <property type="entry name" value="Plasmid_toxin/cell-grow_inhib"/>
</dbReference>
<dbReference type="InterPro" id="IPR006703">
    <property type="entry name" value="G_AIG1"/>
</dbReference>